<dbReference type="AlphaFoldDB" id="A0A9D1D6N9"/>
<dbReference type="PANTHER" id="PTHR36455:SF1">
    <property type="entry name" value="BLR8292 PROTEIN"/>
    <property type="match status" value="1"/>
</dbReference>
<sequence>MIDLSQVRRYYVACGYTDLRRGIDGLAAIVTQQFGAQLNEESLFLFCGRRTDRIKALHWSGDGYLLLYKRLSNGSFQWPRSEAELRELTDSALSKLQAMTGEEFAQLELYPDF</sequence>
<dbReference type="Pfam" id="PF05717">
    <property type="entry name" value="TnpB_IS66"/>
    <property type="match status" value="1"/>
</dbReference>
<proteinExistence type="predicted"/>
<gene>
    <name evidence="1" type="primary">tnpB</name>
    <name evidence="1" type="ORF">IAA70_00025</name>
</gene>
<dbReference type="EMBL" id="DVGD01000001">
    <property type="protein sequence ID" value="HIR08768.1"/>
    <property type="molecule type" value="Genomic_DNA"/>
</dbReference>
<name>A0A9D1D6N9_9FIRM</name>
<protein>
    <submittedName>
        <fullName evidence="1">IS66 family insertion sequence element accessory protein TnpB</fullName>
    </submittedName>
</protein>
<reference evidence="1" key="1">
    <citation type="submission" date="2020-10" db="EMBL/GenBank/DDBJ databases">
        <authorList>
            <person name="Gilroy R."/>
        </authorList>
    </citation>
    <scope>NUCLEOTIDE SEQUENCE</scope>
    <source>
        <strain evidence="1">ChiHjej9B8-7071</strain>
    </source>
</reference>
<evidence type="ECO:0000313" key="1">
    <source>
        <dbReference type="EMBL" id="HIR08768.1"/>
    </source>
</evidence>
<dbReference type="PANTHER" id="PTHR36455">
    <property type="match status" value="1"/>
</dbReference>
<organism evidence="1 2">
    <name type="scientific">Candidatus Avoscillospira stercoripullorum</name>
    <dbReference type="NCBI Taxonomy" id="2840709"/>
    <lineage>
        <taxon>Bacteria</taxon>
        <taxon>Bacillati</taxon>
        <taxon>Bacillota</taxon>
        <taxon>Clostridia</taxon>
        <taxon>Eubacteriales</taxon>
        <taxon>Oscillospiraceae</taxon>
        <taxon>Oscillospiraceae incertae sedis</taxon>
        <taxon>Candidatus Avoscillospira</taxon>
    </lineage>
</organism>
<comment type="caution">
    <text evidence="1">The sequence shown here is derived from an EMBL/GenBank/DDBJ whole genome shotgun (WGS) entry which is preliminary data.</text>
</comment>
<evidence type="ECO:0000313" key="2">
    <source>
        <dbReference type="Proteomes" id="UP000824258"/>
    </source>
</evidence>
<accession>A0A9D1D6N9</accession>
<dbReference type="Gene3D" id="1.10.10.1850">
    <property type="entry name" value="Sporulation protein-like"/>
    <property type="match status" value="1"/>
</dbReference>
<dbReference type="InterPro" id="IPR008878">
    <property type="entry name" value="Transposase_IS66_Orf2"/>
</dbReference>
<dbReference type="InterPro" id="IPR041965">
    <property type="entry name" value="TTRAP_sf"/>
</dbReference>
<reference evidence="1" key="2">
    <citation type="journal article" date="2021" name="PeerJ">
        <title>Extensive microbial diversity within the chicken gut microbiome revealed by metagenomics and culture.</title>
        <authorList>
            <person name="Gilroy R."/>
            <person name="Ravi A."/>
            <person name="Getino M."/>
            <person name="Pursley I."/>
            <person name="Horton D.L."/>
            <person name="Alikhan N.F."/>
            <person name="Baker D."/>
            <person name="Gharbi K."/>
            <person name="Hall N."/>
            <person name="Watson M."/>
            <person name="Adriaenssens E.M."/>
            <person name="Foster-Nyarko E."/>
            <person name="Jarju S."/>
            <person name="Secka A."/>
            <person name="Antonio M."/>
            <person name="Oren A."/>
            <person name="Chaudhuri R.R."/>
            <person name="La Ragione R."/>
            <person name="Hildebrand F."/>
            <person name="Pallen M.J."/>
        </authorList>
    </citation>
    <scope>NUCLEOTIDE SEQUENCE</scope>
    <source>
        <strain evidence="1">ChiHjej9B8-7071</strain>
    </source>
</reference>
<dbReference type="Proteomes" id="UP000824258">
    <property type="component" value="Unassembled WGS sequence"/>
</dbReference>
<dbReference type="NCBIfam" id="NF033819">
    <property type="entry name" value="IS66_TnpB"/>
    <property type="match status" value="1"/>
</dbReference>